<evidence type="ECO:0000313" key="1">
    <source>
        <dbReference type="EMBL" id="GBE81300.1"/>
    </source>
</evidence>
<name>A0A401GGJ2_9APHY</name>
<dbReference type="STRING" id="139825.A0A401GGJ2"/>
<proteinExistence type="predicted"/>
<evidence type="ECO:0000313" key="2">
    <source>
        <dbReference type="Proteomes" id="UP000287166"/>
    </source>
</evidence>
<dbReference type="EMBL" id="BFAD01000003">
    <property type="protein sequence ID" value="GBE81300.1"/>
    <property type="molecule type" value="Genomic_DNA"/>
</dbReference>
<protein>
    <submittedName>
        <fullName evidence="1">Uncharacterized protein</fullName>
    </submittedName>
</protein>
<accession>A0A401GGJ2</accession>
<dbReference type="GeneID" id="38778217"/>
<organism evidence="1 2">
    <name type="scientific">Sparassis crispa</name>
    <dbReference type="NCBI Taxonomy" id="139825"/>
    <lineage>
        <taxon>Eukaryota</taxon>
        <taxon>Fungi</taxon>
        <taxon>Dikarya</taxon>
        <taxon>Basidiomycota</taxon>
        <taxon>Agaricomycotina</taxon>
        <taxon>Agaricomycetes</taxon>
        <taxon>Polyporales</taxon>
        <taxon>Sparassidaceae</taxon>
        <taxon>Sparassis</taxon>
    </lineage>
</organism>
<sequence>MLPWRYFIPQPHSVHNEAIDIQTGDGGVPPTQFTPALDTQLAITPVGTPAEHLDTASSLTVSVSTTFYPTADIDVHSSDLILISTNNVFFHAYRLFRASHNGFGGSLPLSTSSEENEEGFVPMTTLTESADVLNVRPLLPSPLTYSRSLSRPRQMSLPHGSVHCIRNVFSSSITTV</sequence>
<reference evidence="1 2" key="1">
    <citation type="journal article" date="2018" name="Sci. Rep.">
        <title>Genome sequence of the cauliflower mushroom Sparassis crispa (Hanabiratake) and its association with beneficial usage.</title>
        <authorList>
            <person name="Kiyama R."/>
            <person name="Furutani Y."/>
            <person name="Kawaguchi K."/>
            <person name="Nakanishi T."/>
        </authorList>
    </citation>
    <scope>NUCLEOTIDE SEQUENCE [LARGE SCALE GENOMIC DNA]</scope>
</reference>
<dbReference type="InParanoid" id="A0A401GGJ2"/>
<comment type="caution">
    <text evidence="1">The sequence shown here is derived from an EMBL/GenBank/DDBJ whole genome shotgun (WGS) entry which is preliminary data.</text>
</comment>
<dbReference type="AlphaFoldDB" id="A0A401GGJ2"/>
<keyword evidence="2" id="KW-1185">Reference proteome</keyword>
<dbReference type="RefSeq" id="XP_027612213.1">
    <property type="nucleotide sequence ID" value="XM_027756412.1"/>
</dbReference>
<gene>
    <name evidence="1" type="ORF">SCP_0310270</name>
</gene>
<dbReference type="Proteomes" id="UP000287166">
    <property type="component" value="Unassembled WGS sequence"/>
</dbReference>